<dbReference type="Proteomes" id="UP000722750">
    <property type="component" value="Unassembled WGS sequence"/>
</dbReference>
<dbReference type="GO" id="GO:0005829">
    <property type="term" value="C:cytosol"/>
    <property type="evidence" value="ECO:0007669"/>
    <property type="project" value="TreeGrafter"/>
</dbReference>
<dbReference type="Gene3D" id="3.40.50.620">
    <property type="entry name" value="HUPs"/>
    <property type="match status" value="2"/>
</dbReference>
<dbReference type="SUPFAM" id="SSF52374">
    <property type="entry name" value="Nucleotidylyl transferase"/>
    <property type="match status" value="1"/>
</dbReference>
<dbReference type="AlphaFoldDB" id="A0A942A146"/>
<feature type="domain" description="Leucyl-tRNA synthetase editing" evidence="11">
    <location>
        <begin position="226"/>
        <end position="413"/>
    </location>
</feature>
<dbReference type="EMBL" id="JAANXD010000067">
    <property type="protein sequence ID" value="MBS1258555.1"/>
    <property type="molecule type" value="Genomic_DNA"/>
</dbReference>
<dbReference type="InterPro" id="IPR025709">
    <property type="entry name" value="Leu_tRNA-synth_edit"/>
</dbReference>
<dbReference type="PRINTS" id="PR00985">
    <property type="entry name" value="TRNASYNTHLEU"/>
</dbReference>
<dbReference type="GO" id="GO:0004823">
    <property type="term" value="F:leucine-tRNA ligase activity"/>
    <property type="evidence" value="ECO:0007669"/>
    <property type="project" value="UniProtKB-UniRule"/>
</dbReference>
<evidence type="ECO:0000256" key="9">
    <source>
        <dbReference type="RuleBase" id="RU363035"/>
    </source>
</evidence>
<feature type="domain" description="Aminoacyl-tRNA synthetase class Ia" evidence="10">
    <location>
        <begin position="427"/>
        <end position="627"/>
    </location>
</feature>
<dbReference type="EC" id="6.1.1.4" evidence="2 8"/>
<dbReference type="Gene3D" id="1.10.730.10">
    <property type="entry name" value="Isoleucyl-tRNA Synthetase, Domain 1"/>
    <property type="match status" value="2"/>
</dbReference>
<evidence type="ECO:0000259" key="10">
    <source>
        <dbReference type="Pfam" id="PF00133"/>
    </source>
</evidence>
<keyword evidence="5 9" id="KW-0067">ATP-binding</keyword>
<dbReference type="InterPro" id="IPR002302">
    <property type="entry name" value="Leu-tRNA-ligase"/>
</dbReference>
<keyword evidence="7 9" id="KW-0030">Aminoacyl-tRNA synthetase</keyword>
<dbReference type="InterPro" id="IPR009008">
    <property type="entry name" value="Val/Leu/Ile-tRNA-synth_edit"/>
</dbReference>
<dbReference type="InterPro" id="IPR014729">
    <property type="entry name" value="Rossmann-like_a/b/a_fold"/>
</dbReference>
<dbReference type="GO" id="GO:0005524">
    <property type="term" value="F:ATP binding"/>
    <property type="evidence" value="ECO:0007669"/>
    <property type="project" value="UniProtKB-KW"/>
</dbReference>
<evidence type="ECO:0000256" key="6">
    <source>
        <dbReference type="ARBA" id="ARBA00022917"/>
    </source>
</evidence>
<dbReference type="FunFam" id="3.40.50.620:FF:000003">
    <property type="entry name" value="Leucine--tRNA ligase"/>
    <property type="match status" value="1"/>
</dbReference>
<keyword evidence="4 9" id="KW-0547">Nucleotide-binding</keyword>
<dbReference type="Pfam" id="PF00133">
    <property type="entry name" value="tRNA-synt_1"/>
    <property type="match status" value="1"/>
</dbReference>
<dbReference type="InterPro" id="IPR001412">
    <property type="entry name" value="aa-tRNA-synth_I_CS"/>
</dbReference>
<protein>
    <recommendedName>
        <fullName evidence="2 8">Leucine--tRNA ligase</fullName>
        <ecNumber evidence="2 8">6.1.1.4</ecNumber>
    </recommendedName>
</protein>
<organism evidence="12 13">
    <name type="scientific">Candidatus Scalindua arabica</name>
    <dbReference type="NCBI Taxonomy" id="1127984"/>
    <lineage>
        <taxon>Bacteria</taxon>
        <taxon>Pseudomonadati</taxon>
        <taxon>Planctomycetota</taxon>
        <taxon>Candidatus Brocadiia</taxon>
        <taxon>Candidatus Brocadiales</taxon>
        <taxon>Candidatus Scalinduaceae</taxon>
        <taxon>Candidatus Scalindua</taxon>
    </lineage>
</organism>
<sequence>MTTMSNKEYNFSEIEKKWQDFWESNGLFRVDNECDKDKFYCLVMFPYPSGTLHVGHGRNYIIGDVVSRYKIMKGFKVLSPIGWDAFGLPAENAAIANSIHPSIHTRNNINKMKVQLERWGVGYDWDREVTSCEPDYYKWTQWIFLKLFESNLAYKKKAAVNWCPSCATVLANEQVVDDLCERCDTRVEQRDLEQWFFRISDYAQKLLDDLETLEGWPEKVKTMQANWIGRSEGAKINFKLEGTDEIIPCFTTRPDTIFGVTFMSLAPEHPIIKELTKDTEYEKPVSEFVDRVRGQSTIERTSEGTVKEGIFTGRHVINPVNGEKVPLWVSNYALMEYGTGAVMAVPAHDQRDFEFARKYDLPIKIVIQPSDNDTSLSPEDMEKAYVEDGVQVNSGQFDGIPNREAIPKIINFFEEKGIGERNINYRLRDWLISRQRYWGAPIPIIYCESCGAVPVPEKDLPVLLPEHVEFKPHGRSPLDDVDEFVNATCPKCGGSAKRETDTMDTFVDSSWYYLRYLSSKDNTQAFDTGNVNKWLPVDQYIGGIEHAILHLLYSRFITKVFFDLKLTNFNEPFRNLFTQGMIIKNGAKMSKSKGNVVNPDLITEKYGADTQRLYTLFIAPPQRDAEWNDRGVIGAIVF</sequence>
<keyword evidence="6 9" id="KW-0648">Protein biosynthesis</keyword>
<reference evidence="12" key="1">
    <citation type="journal article" date="2021" name="ISME J.">
        <title>Fine-scale metabolic discontinuity in a stratified prokaryote microbiome of a Red Sea deep halocline.</title>
        <authorList>
            <person name="Michoud G."/>
            <person name="Ngugi D.K."/>
            <person name="Barozzi A."/>
            <person name="Merlino G."/>
            <person name="Calleja M.L."/>
            <person name="Delgado-Huertas A."/>
            <person name="Moran X.A.G."/>
            <person name="Daffonchio D."/>
        </authorList>
    </citation>
    <scope>NUCLEOTIDE SEQUENCE</scope>
    <source>
        <strain evidence="12">SuakinDeep_MAG55_1</strain>
    </source>
</reference>
<evidence type="ECO:0000256" key="1">
    <source>
        <dbReference type="ARBA" id="ARBA00005594"/>
    </source>
</evidence>
<dbReference type="GO" id="GO:0002161">
    <property type="term" value="F:aminoacyl-tRNA deacylase activity"/>
    <property type="evidence" value="ECO:0007669"/>
    <property type="project" value="InterPro"/>
</dbReference>
<evidence type="ECO:0000256" key="5">
    <source>
        <dbReference type="ARBA" id="ARBA00022840"/>
    </source>
</evidence>
<dbReference type="GO" id="GO:0006429">
    <property type="term" value="P:leucyl-tRNA aminoacylation"/>
    <property type="evidence" value="ECO:0007669"/>
    <property type="project" value="UniProtKB-UniRule"/>
</dbReference>
<accession>A0A942A146</accession>
<name>A0A942A146_9BACT</name>
<evidence type="ECO:0000256" key="3">
    <source>
        <dbReference type="ARBA" id="ARBA00022598"/>
    </source>
</evidence>
<evidence type="ECO:0000256" key="7">
    <source>
        <dbReference type="ARBA" id="ARBA00023146"/>
    </source>
</evidence>
<dbReference type="FunFam" id="3.40.50.620:FF:000100">
    <property type="entry name" value="probable leucine--tRNA ligase, mitochondrial"/>
    <property type="match status" value="1"/>
</dbReference>
<comment type="similarity">
    <text evidence="1 9">Belongs to the class-I aminoacyl-tRNA synthetase family.</text>
</comment>
<comment type="caution">
    <text evidence="12">The sequence shown here is derived from an EMBL/GenBank/DDBJ whole genome shotgun (WGS) entry which is preliminary data.</text>
</comment>
<dbReference type="PANTHER" id="PTHR43740">
    <property type="entry name" value="LEUCYL-TRNA SYNTHETASE"/>
    <property type="match status" value="1"/>
</dbReference>
<dbReference type="PROSITE" id="PS00178">
    <property type="entry name" value="AA_TRNA_LIGASE_I"/>
    <property type="match status" value="1"/>
</dbReference>
<dbReference type="InterPro" id="IPR002300">
    <property type="entry name" value="aa-tRNA-synth_Ia"/>
</dbReference>
<evidence type="ECO:0000256" key="8">
    <source>
        <dbReference type="NCBIfam" id="TIGR00396"/>
    </source>
</evidence>
<evidence type="ECO:0000256" key="4">
    <source>
        <dbReference type="ARBA" id="ARBA00022741"/>
    </source>
</evidence>
<dbReference type="CDD" id="cd00812">
    <property type="entry name" value="LeuRS_core"/>
    <property type="match status" value="1"/>
</dbReference>
<evidence type="ECO:0000313" key="13">
    <source>
        <dbReference type="Proteomes" id="UP000722750"/>
    </source>
</evidence>
<gene>
    <name evidence="12" type="ORF">MAG551_01614</name>
</gene>
<keyword evidence="3 9" id="KW-0436">Ligase</keyword>
<evidence type="ECO:0000313" key="12">
    <source>
        <dbReference type="EMBL" id="MBS1258555.1"/>
    </source>
</evidence>
<dbReference type="Pfam" id="PF13603">
    <property type="entry name" value="tRNA-synt_1_2"/>
    <property type="match status" value="1"/>
</dbReference>
<evidence type="ECO:0000256" key="2">
    <source>
        <dbReference type="ARBA" id="ARBA00013164"/>
    </source>
</evidence>
<dbReference type="NCBIfam" id="TIGR00396">
    <property type="entry name" value="leuS_bact"/>
    <property type="match status" value="1"/>
</dbReference>
<proteinExistence type="inferred from homology"/>
<evidence type="ECO:0000259" key="11">
    <source>
        <dbReference type="Pfam" id="PF13603"/>
    </source>
</evidence>
<dbReference type="PANTHER" id="PTHR43740:SF2">
    <property type="entry name" value="LEUCINE--TRNA LIGASE, MITOCHONDRIAL"/>
    <property type="match status" value="1"/>
</dbReference>
<dbReference type="SUPFAM" id="SSF50677">
    <property type="entry name" value="ValRS/IleRS/LeuRS editing domain"/>
    <property type="match status" value="1"/>
</dbReference>